<dbReference type="Pfam" id="PF04405">
    <property type="entry name" value="ScdA_N"/>
    <property type="match status" value="1"/>
</dbReference>
<evidence type="ECO:0000256" key="1">
    <source>
        <dbReference type="ARBA" id="ARBA00004496"/>
    </source>
</evidence>
<evidence type="ECO:0000256" key="2">
    <source>
        <dbReference type="ARBA" id="ARBA00022490"/>
    </source>
</evidence>
<dbReference type="GO" id="GO:0046872">
    <property type="term" value="F:metal ion binding"/>
    <property type="evidence" value="ECO:0007669"/>
    <property type="project" value="UniProtKB-KW"/>
</dbReference>
<dbReference type="GO" id="GO:0005737">
    <property type="term" value="C:cytoplasm"/>
    <property type="evidence" value="ECO:0007669"/>
    <property type="project" value="UniProtKB-SubCell"/>
</dbReference>
<protein>
    <submittedName>
        <fullName evidence="6">Iron-sulfur cluster repair di-iron protein</fullName>
    </submittedName>
</protein>
<dbReference type="Gene3D" id="1.20.120.520">
    <property type="entry name" value="nmb1532 protein domain like"/>
    <property type="match status" value="1"/>
</dbReference>
<proteinExistence type="predicted"/>
<keyword evidence="7" id="KW-1185">Reference proteome</keyword>
<keyword evidence="3" id="KW-0479">Metal-binding</keyword>
<evidence type="ECO:0000256" key="4">
    <source>
        <dbReference type="ARBA" id="ARBA00023004"/>
    </source>
</evidence>
<evidence type="ECO:0000313" key="7">
    <source>
        <dbReference type="Proteomes" id="UP000244948"/>
    </source>
</evidence>
<evidence type="ECO:0000256" key="3">
    <source>
        <dbReference type="ARBA" id="ARBA00022723"/>
    </source>
</evidence>
<name>A0A2U2AIM7_9GAMM</name>
<dbReference type="PANTHER" id="PTHR36438">
    <property type="entry name" value="IRON-SULFUR CLUSTER REPAIR PROTEIN YTFE"/>
    <property type="match status" value="1"/>
</dbReference>
<keyword evidence="2" id="KW-0963">Cytoplasm</keyword>
<sequence length="237" mass="27095">MDYLNQKIGNIVADNFATSEVFSAYDIDFCCGGDKLLSVIVADKNIDSDKLIEALSQAKEQATRSNFNFKEWPLELQVDYVTKYHHAKIREKGPELLKLCEKVANVHGGTYPELVEVADLYRGSLNDLLSHLRKEDTILFPFIYKMLENDEAAKDSTCFGSIEMPISVMMHEHDQEGARFRKIAQLTAGYTIPADACQSYRVMMKQLQKFEQDLHEHIHIENNMIFPEAIRRAKALS</sequence>
<dbReference type="NCBIfam" id="TIGR03652">
    <property type="entry name" value="FeS_repair_RIC"/>
    <property type="match status" value="1"/>
</dbReference>
<keyword evidence="4" id="KW-0408">Iron</keyword>
<dbReference type="Proteomes" id="UP000244948">
    <property type="component" value="Unassembled WGS sequence"/>
</dbReference>
<organism evidence="6 7">
    <name type="scientific">Ignatzschineria indica</name>
    <dbReference type="NCBI Taxonomy" id="472583"/>
    <lineage>
        <taxon>Bacteria</taxon>
        <taxon>Pseudomonadati</taxon>
        <taxon>Pseudomonadota</taxon>
        <taxon>Gammaproteobacteria</taxon>
        <taxon>Cardiobacteriales</taxon>
        <taxon>Ignatzschineriaceae</taxon>
        <taxon>Ignatzschineria</taxon>
    </lineage>
</organism>
<dbReference type="EMBL" id="QEWR01000004">
    <property type="protein sequence ID" value="PWD82520.1"/>
    <property type="molecule type" value="Genomic_DNA"/>
</dbReference>
<dbReference type="Pfam" id="PF01814">
    <property type="entry name" value="Hemerythrin"/>
    <property type="match status" value="1"/>
</dbReference>
<dbReference type="RefSeq" id="WP_109236498.1">
    <property type="nucleotide sequence ID" value="NZ_BMXZ01000003.1"/>
</dbReference>
<dbReference type="InterPro" id="IPR019903">
    <property type="entry name" value="RIC_family"/>
</dbReference>
<comment type="subcellular location">
    <subcellularLocation>
        <location evidence="1">Cytoplasm</location>
    </subcellularLocation>
</comment>
<accession>A0A2U2AIM7</accession>
<evidence type="ECO:0000313" key="6">
    <source>
        <dbReference type="EMBL" id="PWD82520.1"/>
    </source>
</evidence>
<comment type="caution">
    <text evidence="6">The sequence shown here is derived from an EMBL/GenBank/DDBJ whole genome shotgun (WGS) entry which is preliminary data.</text>
</comment>
<evidence type="ECO:0000259" key="5">
    <source>
        <dbReference type="Pfam" id="PF01814"/>
    </source>
</evidence>
<reference evidence="6 7" key="1">
    <citation type="journal article" date="2018" name="Genome Announc.">
        <title>Ignatzschineria cameli sp. nov., isolated from necrotic foot tissue of dromedaries (Camelus dromedarius) and associated maggots (Wohlfahrtia species) in Dubai.</title>
        <authorList>
            <person name="Tsang C.C."/>
            <person name="Tang J.Y."/>
            <person name="Fong J.Y."/>
            <person name="Kinne J."/>
            <person name="Lee H.H."/>
            <person name="Joseph M."/>
            <person name="Jose S."/>
            <person name="Schuster R.K."/>
            <person name="Tang Y."/>
            <person name="Sivakumar S."/>
            <person name="Chen J.H."/>
            <person name="Teng J.L."/>
            <person name="Lau S.K."/>
            <person name="Wernery U."/>
            <person name="Woo P.C."/>
        </authorList>
    </citation>
    <scope>NUCLEOTIDE SEQUENCE [LARGE SCALE GENOMIC DNA]</scope>
    <source>
        <strain evidence="6 7">KCTC 22643</strain>
    </source>
</reference>
<dbReference type="InterPro" id="IPR012312">
    <property type="entry name" value="Hemerythrin-like"/>
</dbReference>
<dbReference type="AlphaFoldDB" id="A0A2U2AIM7"/>
<gene>
    <name evidence="6" type="primary">ric</name>
    <name evidence="6" type="ORF">DC082_07760</name>
</gene>
<feature type="domain" description="Hemerythrin-like" evidence="5">
    <location>
        <begin position="83"/>
        <end position="228"/>
    </location>
</feature>
<dbReference type="PANTHER" id="PTHR36438:SF1">
    <property type="entry name" value="IRON-SULFUR CLUSTER REPAIR PROTEIN YTFE"/>
    <property type="match status" value="1"/>
</dbReference>